<dbReference type="PROSITE" id="PS50857">
    <property type="entry name" value="COX2_CUA"/>
    <property type="match status" value="1"/>
</dbReference>
<keyword evidence="6 18" id="KW-0679">Respiratory chain</keyword>
<evidence type="ECO:0000256" key="14">
    <source>
        <dbReference type="ARBA" id="ARBA00023008"/>
    </source>
</evidence>
<comment type="function">
    <text evidence="18">Component of the cytochrome c oxidase, the last enzyme in the mitochondrial electron transport chain which drives oxidative phosphorylation. The respiratory chain contains 3 multisubunit complexes succinate dehydrogenase (complex II, CII), ubiquinol-cytochrome c oxidoreductase (cytochrome b-c1 complex, complex III, CIII) and cytochrome c oxidase (complex IV, CIV), that cooperate to transfer electrons derived from NADH and succinate to molecular oxygen, creating an electrochemical gradient over the inner membrane that drives transmembrane transport and the ATP synthase. Cytochrome c oxidase is the component of the respiratory chain that catalyzes the reduction of oxygen to water. Electrons originating from reduced cytochrome c in the intermembrane space (IMS) are transferred via the dinuclear copper A center (CU(A)) of subunit 2 and heme A of subunit 1 to the active site in subunit 1, a binuclear center (BNC) formed by heme A3 and copper B (CU(B)). The BNC reduces molecular oxygen to 2 water molecules using 4 electrons from cytochrome c in the IMS and 4 protons from the mitochondrial matrix.</text>
</comment>
<keyword evidence="11" id="KW-1278">Translocase</keyword>
<dbReference type="Gene3D" id="1.10.287.90">
    <property type="match status" value="1"/>
</dbReference>
<evidence type="ECO:0000256" key="3">
    <source>
        <dbReference type="ARBA" id="ARBA00011164"/>
    </source>
</evidence>
<evidence type="ECO:0000256" key="4">
    <source>
        <dbReference type="ARBA" id="ARBA00015946"/>
    </source>
</evidence>
<evidence type="ECO:0000313" key="22">
    <source>
        <dbReference type="EMBL" id="AQQ72860.1"/>
    </source>
</evidence>
<evidence type="ECO:0000256" key="8">
    <source>
        <dbReference type="ARBA" id="ARBA00022723"/>
    </source>
</evidence>
<dbReference type="PRINTS" id="PR01166">
    <property type="entry name" value="CYCOXIDASEII"/>
</dbReference>
<dbReference type="InterPro" id="IPR011759">
    <property type="entry name" value="Cyt_c_oxidase_su2_TM_dom"/>
</dbReference>
<evidence type="ECO:0000256" key="19">
    <source>
        <dbReference type="SAM" id="Phobius"/>
    </source>
</evidence>
<feature type="transmembrane region" description="Helical" evidence="19">
    <location>
        <begin position="64"/>
        <end position="87"/>
    </location>
</feature>
<dbReference type="InterPro" id="IPR036257">
    <property type="entry name" value="Cyt_c_oxidase_su2_TM_sf"/>
</dbReference>
<geneLocation type="mitochondrion" evidence="22"/>
<evidence type="ECO:0000256" key="1">
    <source>
        <dbReference type="ARBA" id="ARBA00004448"/>
    </source>
</evidence>
<keyword evidence="10" id="KW-0460">Magnesium</keyword>
<dbReference type="PROSITE" id="PS50999">
    <property type="entry name" value="COX2_TM"/>
    <property type="match status" value="1"/>
</dbReference>
<name>A0A1S5XVY1_9ACAR</name>
<dbReference type="Gene3D" id="2.60.40.420">
    <property type="entry name" value="Cupredoxins - blue copper proteins"/>
    <property type="match status" value="1"/>
</dbReference>
<dbReference type="EMBL" id="KX027362">
    <property type="protein sequence ID" value="AQQ72860.1"/>
    <property type="molecule type" value="Genomic_DNA"/>
</dbReference>
<dbReference type="GO" id="GO:0004129">
    <property type="term" value="F:cytochrome-c oxidase activity"/>
    <property type="evidence" value="ECO:0007669"/>
    <property type="project" value="UniProtKB-EC"/>
</dbReference>
<protein>
    <recommendedName>
        <fullName evidence="4 18">Cytochrome c oxidase subunit 2</fullName>
    </recommendedName>
</protein>
<evidence type="ECO:0000256" key="13">
    <source>
        <dbReference type="ARBA" id="ARBA00022989"/>
    </source>
</evidence>
<evidence type="ECO:0000259" key="21">
    <source>
        <dbReference type="PROSITE" id="PS50999"/>
    </source>
</evidence>
<comment type="catalytic activity">
    <reaction evidence="17">
        <text>4 Fe(II)-[cytochrome c] + O2 + 8 H(+)(in) = 4 Fe(III)-[cytochrome c] + 2 H2O + 4 H(+)(out)</text>
        <dbReference type="Rhea" id="RHEA:11436"/>
        <dbReference type="Rhea" id="RHEA-COMP:10350"/>
        <dbReference type="Rhea" id="RHEA-COMP:14399"/>
        <dbReference type="ChEBI" id="CHEBI:15377"/>
        <dbReference type="ChEBI" id="CHEBI:15378"/>
        <dbReference type="ChEBI" id="CHEBI:15379"/>
        <dbReference type="ChEBI" id="CHEBI:29033"/>
        <dbReference type="ChEBI" id="CHEBI:29034"/>
        <dbReference type="EC" id="7.1.1.9"/>
    </reaction>
    <physiologicalReaction direction="left-to-right" evidence="17">
        <dbReference type="Rhea" id="RHEA:11437"/>
    </physiologicalReaction>
</comment>
<dbReference type="SUPFAM" id="SSF49503">
    <property type="entry name" value="Cupredoxins"/>
    <property type="match status" value="1"/>
</dbReference>
<dbReference type="GO" id="GO:0042773">
    <property type="term" value="P:ATP synthesis coupled electron transport"/>
    <property type="evidence" value="ECO:0007669"/>
    <property type="project" value="TreeGrafter"/>
</dbReference>
<evidence type="ECO:0000256" key="6">
    <source>
        <dbReference type="ARBA" id="ARBA00022660"/>
    </source>
</evidence>
<dbReference type="InterPro" id="IPR045187">
    <property type="entry name" value="CcO_II"/>
</dbReference>
<comment type="subcellular location">
    <subcellularLocation>
        <location evidence="1 18">Mitochondrion inner membrane</location>
        <topology evidence="1 18">Multi-pass membrane protein</topology>
    </subcellularLocation>
</comment>
<organism evidence="22">
    <name type="scientific">Leipothrix sp. 1 XFX-2017</name>
    <dbReference type="NCBI Taxonomy" id="1955440"/>
    <lineage>
        <taxon>Eukaryota</taxon>
        <taxon>Metazoa</taxon>
        <taxon>Ecdysozoa</taxon>
        <taxon>Arthropoda</taxon>
        <taxon>Chelicerata</taxon>
        <taxon>Arachnida</taxon>
        <taxon>Acari</taxon>
        <taxon>Acariformes</taxon>
        <taxon>Trombidiformes</taxon>
        <taxon>Prostigmata</taxon>
        <taxon>Eupodina</taxon>
        <taxon>Eriophyoidea</taxon>
        <taxon>Eriophyidae</taxon>
        <taxon>Phyllocoptinae</taxon>
        <taxon>Phyllocoptini</taxon>
        <taxon>Leipothrix</taxon>
    </lineage>
</organism>
<keyword evidence="16 18" id="KW-0472">Membrane</keyword>
<dbReference type="GO" id="GO:0005507">
    <property type="term" value="F:copper ion binding"/>
    <property type="evidence" value="ECO:0007669"/>
    <property type="project" value="InterPro"/>
</dbReference>
<reference evidence="22" key="1">
    <citation type="submission" date="2016-04" db="EMBL/GenBank/DDBJ databases">
        <authorList>
            <person name="Evans L.H."/>
            <person name="Alamgir A."/>
            <person name="Owens N."/>
            <person name="Weber N.D."/>
            <person name="Virtaneva K."/>
            <person name="Barbian K."/>
            <person name="Babar A."/>
            <person name="Rosenke K."/>
        </authorList>
    </citation>
    <scope>NUCLEOTIDE SEQUENCE</scope>
</reference>
<keyword evidence="7 18" id="KW-0812">Transmembrane</keyword>
<dbReference type="InterPro" id="IPR001505">
    <property type="entry name" value="Copper_CuA"/>
</dbReference>
<evidence type="ECO:0000256" key="7">
    <source>
        <dbReference type="ARBA" id="ARBA00022692"/>
    </source>
</evidence>
<comment type="cofactor">
    <cofactor evidence="18">
        <name>Cu cation</name>
        <dbReference type="ChEBI" id="CHEBI:23378"/>
    </cofactor>
    <text evidence="18">Binds a copper A center.</text>
</comment>
<comment type="similarity">
    <text evidence="2 18">Belongs to the cytochrome c oxidase subunit 2 family.</text>
</comment>
<evidence type="ECO:0000256" key="11">
    <source>
        <dbReference type="ARBA" id="ARBA00022967"/>
    </source>
</evidence>
<dbReference type="SUPFAM" id="SSF81464">
    <property type="entry name" value="Cytochrome c oxidase subunit II-like, transmembrane region"/>
    <property type="match status" value="1"/>
</dbReference>
<keyword evidence="14 18" id="KW-0186">Copper</keyword>
<keyword evidence="15 18" id="KW-0496">Mitochondrion</keyword>
<sequence>MMTFNHWYFHNPSSSLMEFVILMHDYASMVLLSILLLVLLSMVKSALSNNFSFVFFESHQLELVWTIVPFFLLLLILFPSLFCLYMLDSCDFCGMSLSITGHQWYWSYDYKDLKDFSFDSYMLSKDSSSIRLLDVDNRLALMTYIPIRFMVSSADVIHSWTIPSLGFKLDAVPGRINQFCSLVKTNGVFFGQCSEICGANHSFMPIVLEVLSSKDFYKIF</sequence>
<evidence type="ECO:0000256" key="18">
    <source>
        <dbReference type="RuleBase" id="RU000457"/>
    </source>
</evidence>
<dbReference type="PANTHER" id="PTHR22888:SF9">
    <property type="entry name" value="CYTOCHROME C OXIDASE SUBUNIT 2"/>
    <property type="match status" value="1"/>
</dbReference>
<gene>
    <name evidence="22" type="primary">cox2</name>
</gene>
<accession>A0A1S5XVY1</accession>
<evidence type="ECO:0000256" key="5">
    <source>
        <dbReference type="ARBA" id="ARBA00022448"/>
    </source>
</evidence>
<keyword evidence="13 19" id="KW-1133">Transmembrane helix</keyword>
<reference evidence="22" key="2">
    <citation type="journal article" date="2017" name="Mol. Phylogenet. Evol.">
        <title>The phylogenetic position of eriophyoid mites (superfamily Eriophyoidea) in Acariformes inferred from the sequences of mitochondrial genomes and nuclear small subunit (18S) rRNA gene.</title>
        <authorList>
            <person name="Xue X.F."/>
            <person name="Dong Y."/>
            <person name="Deng W."/>
            <person name="Hong X.Y."/>
            <person name="Shao R."/>
        </authorList>
    </citation>
    <scope>NUCLEOTIDE SEQUENCE</scope>
</reference>
<dbReference type="GO" id="GO:0005743">
    <property type="term" value="C:mitochondrial inner membrane"/>
    <property type="evidence" value="ECO:0007669"/>
    <property type="project" value="UniProtKB-SubCell"/>
</dbReference>
<feature type="domain" description="Cytochrome oxidase subunit II copper A binding" evidence="20">
    <location>
        <begin position="92"/>
        <end position="220"/>
    </location>
</feature>
<dbReference type="Pfam" id="PF02790">
    <property type="entry name" value="COX2_TM"/>
    <property type="match status" value="1"/>
</dbReference>
<evidence type="ECO:0000256" key="10">
    <source>
        <dbReference type="ARBA" id="ARBA00022842"/>
    </source>
</evidence>
<dbReference type="AlphaFoldDB" id="A0A1S5XVY1"/>
<comment type="subunit">
    <text evidence="3">Component of the cytochrome c oxidase (complex IV, CIV), a multisubunit enzyme composed of a catalytic core of 3 subunits and several supernumerary subunits. The complex exists as a monomer or a dimer and forms supercomplexes (SCs) in the inner mitochondrial membrane with ubiquinol-cytochrome c oxidoreductase (cytochrome b-c1 complex, complex III, CIII).</text>
</comment>
<proteinExistence type="inferred from homology"/>
<keyword evidence="12 18" id="KW-0249">Electron transport</keyword>
<dbReference type="PROSITE" id="PS00078">
    <property type="entry name" value="COX2"/>
    <property type="match status" value="1"/>
</dbReference>
<dbReference type="InterPro" id="IPR002429">
    <property type="entry name" value="CcO_II-like_C"/>
</dbReference>
<dbReference type="Pfam" id="PF00116">
    <property type="entry name" value="COX2"/>
    <property type="match status" value="1"/>
</dbReference>
<evidence type="ECO:0000256" key="9">
    <source>
        <dbReference type="ARBA" id="ARBA00022792"/>
    </source>
</evidence>
<evidence type="ECO:0000256" key="16">
    <source>
        <dbReference type="ARBA" id="ARBA00023136"/>
    </source>
</evidence>
<evidence type="ECO:0000256" key="2">
    <source>
        <dbReference type="ARBA" id="ARBA00007866"/>
    </source>
</evidence>
<evidence type="ECO:0000256" key="17">
    <source>
        <dbReference type="ARBA" id="ARBA00049512"/>
    </source>
</evidence>
<keyword evidence="9 18" id="KW-0999">Mitochondrion inner membrane</keyword>
<evidence type="ECO:0000259" key="20">
    <source>
        <dbReference type="PROSITE" id="PS50857"/>
    </source>
</evidence>
<dbReference type="InterPro" id="IPR008972">
    <property type="entry name" value="Cupredoxin"/>
</dbReference>
<evidence type="ECO:0000256" key="12">
    <source>
        <dbReference type="ARBA" id="ARBA00022982"/>
    </source>
</evidence>
<keyword evidence="5 18" id="KW-0813">Transport</keyword>
<feature type="domain" description="Cytochrome oxidase subunit II transmembrane region profile" evidence="21">
    <location>
        <begin position="1"/>
        <end position="91"/>
    </location>
</feature>
<dbReference type="PANTHER" id="PTHR22888">
    <property type="entry name" value="CYTOCHROME C OXIDASE, SUBUNIT II"/>
    <property type="match status" value="1"/>
</dbReference>
<keyword evidence="8 18" id="KW-0479">Metal-binding</keyword>
<evidence type="ECO:0000256" key="15">
    <source>
        <dbReference type="ARBA" id="ARBA00023128"/>
    </source>
</evidence>